<comment type="caution">
    <text evidence="1">The sequence shown here is derived from an EMBL/GenBank/DDBJ whole genome shotgun (WGS) entry which is preliminary data.</text>
</comment>
<dbReference type="RefSeq" id="WP_198745949.1">
    <property type="nucleotide sequence ID" value="NZ_JAEHTE010000001.1"/>
</dbReference>
<reference evidence="1" key="1">
    <citation type="submission" date="2020-12" db="EMBL/GenBank/DDBJ databases">
        <title>Enhanced detection system for hospital associated transmission using whole genome sequencing surveillance.</title>
        <authorList>
            <person name="Harrison L.H."/>
            <person name="Van Tyne D."/>
            <person name="Marsh J.W."/>
            <person name="Griffith M.P."/>
            <person name="Snyder D.J."/>
            <person name="Cooper V.S."/>
            <person name="Mustapha M."/>
        </authorList>
    </citation>
    <scope>NUCLEOTIDE SEQUENCE</scope>
    <source>
        <strain evidence="1">PSB00042</strain>
    </source>
</reference>
<accession>A0A8I1JIA6</accession>
<gene>
    <name evidence="1" type="ORF">JEU22_00065</name>
</gene>
<protein>
    <submittedName>
        <fullName evidence="1">Uncharacterized protein</fullName>
    </submittedName>
</protein>
<sequence>MTLQPDRSFFGAEVFERSFARDFFKAHRQFKPFIKHVNLFTGFGKTHSSASFAIKTLTSLGDVYSIFLVPTQAIAAGMQENLESQPRDWSDQYALDLHLAGAASGAKVPIYRIFSMEYLRKDKIFHTELVKFGDYLRSNPDLLQAMKAMQTQKDVKSPHDHVASMISSAKGCLNSPVMVPTPEVEVTDENESQFESMGKAAYSDANWLMSKLVRLRLAGNSSIKRSNCFGGQVVTSLYHKLLPMQAFIEQPGIIVTTASKAMTQVSLCFASESGKVTQETFESLSSFVQSASKPDTNAGKALKRSQDAAQFMVFIDEEEESYWYTFDGRLSEVNKEGDNDLNEVLSQFLRLNDINLHSGFSKVSKALALKIYHDIKAIAEISADFMDALSRAYPGVPFDDIRADRLRTEYRAVARNEQQHLDDDYSDSEIDHVVRYILDQDGHASFVSFRRKAAVIEALKPFVSSLPGAKNESDADKLSGLFENVMNKKYFTMNRVAYGEVLDQPLHTFFSDNLSVMSTDFLKRMRVISEPSVQTLVLQYEDGPVDTKHFTLFHYVQLLLVISRLLADERFWGGTIPQSKQSSYRDLMSFKKALRQTYKSSIIEAGMDQLTFDDEIVDDSFVYESLKSVISLRESQRQNLEYNAARDIALTVTLSALKKTPENDIDQYLGTRNGVYLMSATGGLKSASSGAFNMQQMQTLISRRDGMFFEMSDEEIKLVLMRREHLAPLRARHVKVFETFKPEEIASGSTTYSFLSKQLLKMLQEGSAPQVIKKLKNGYKVAELKTIIASLDELARSEISSGLVLAQSLAMFKPALRKMADSGTGLIEMVDNEGDVFLYHHARLAANAHLADKRPVRIVLYRANRFASKGSDRLDFEDAADTGQFSAELKDALDTKDAKVCLVSAYKSASRGLNFYVTVNGREQDFEMMVMANDPYYTRHTRSNSNGFSMEGFQSYCQVRKDLEGDGHQGITQSELLYLYQRNSWALLEKEHYIEILRVAMQGLGRIERRPEIAPTNQFIYIANDAAFQIHLGLKHAQELIQRASLTQLAVFQAIDDYMTCQAIFDSPDALRAHYRHSKRLVRDFRKLCKENSRDFRDPESNARDLWEARFDERMFTDPRGYMQMLFDNRQDDERFILGCYFVRSPNTAMFVTNVDLDGEPLEVRGQPFEIITNHRHGTSIYEPLARIANQSLLSCMSSRSQKLMDGLRHAIEPNDKGERFVPQPWFVTDILKGFIAEIEFEELIGEHLGIKRQVQRKGRRVSKQDPGHGFSYLEPLGHEHEAALYQLFDYYLEMGDESLVAIDIKNWAPKTDRYRSEELIKRAEEKLVTLKRLFPDKKIRTLYVNLQGVEKISIPPKRQGEIQFFSMYVRKGKAVSDTSEDARLYRVNSNFINAIRQMEGNHQ</sequence>
<proteinExistence type="predicted"/>
<name>A0A8I1JIA6_PSEPU</name>
<dbReference type="Proteomes" id="UP000637061">
    <property type="component" value="Unassembled WGS sequence"/>
</dbReference>
<organism evidence="1 2">
    <name type="scientific">Pseudomonas putida</name>
    <name type="common">Arthrobacter siderocapsulatus</name>
    <dbReference type="NCBI Taxonomy" id="303"/>
    <lineage>
        <taxon>Bacteria</taxon>
        <taxon>Pseudomonadati</taxon>
        <taxon>Pseudomonadota</taxon>
        <taxon>Gammaproteobacteria</taxon>
        <taxon>Pseudomonadales</taxon>
        <taxon>Pseudomonadaceae</taxon>
        <taxon>Pseudomonas</taxon>
    </lineage>
</organism>
<dbReference type="EMBL" id="JAEHTE010000001">
    <property type="protein sequence ID" value="MBI6882324.1"/>
    <property type="molecule type" value="Genomic_DNA"/>
</dbReference>
<evidence type="ECO:0000313" key="1">
    <source>
        <dbReference type="EMBL" id="MBI6882324.1"/>
    </source>
</evidence>
<evidence type="ECO:0000313" key="2">
    <source>
        <dbReference type="Proteomes" id="UP000637061"/>
    </source>
</evidence>